<proteinExistence type="predicted"/>
<dbReference type="EMBL" id="UYWY01006920">
    <property type="protein sequence ID" value="VDM29996.1"/>
    <property type="molecule type" value="Genomic_DNA"/>
</dbReference>
<reference evidence="1 2" key="2">
    <citation type="submission" date="2018-11" db="EMBL/GenBank/DDBJ databases">
        <authorList>
            <consortium name="Pathogen Informatics"/>
        </authorList>
    </citation>
    <scope>NUCLEOTIDE SEQUENCE [LARGE SCALE GENOMIC DNA]</scope>
</reference>
<organism evidence="2 3">
    <name type="scientific">Toxocara canis</name>
    <name type="common">Canine roundworm</name>
    <dbReference type="NCBI Taxonomy" id="6265"/>
    <lineage>
        <taxon>Eukaryota</taxon>
        <taxon>Metazoa</taxon>
        <taxon>Ecdysozoa</taxon>
        <taxon>Nematoda</taxon>
        <taxon>Chromadorea</taxon>
        <taxon>Rhabditida</taxon>
        <taxon>Spirurina</taxon>
        <taxon>Ascaridomorpha</taxon>
        <taxon>Ascaridoidea</taxon>
        <taxon>Toxocaridae</taxon>
        <taxon>Toxocara</taxon>
    </lineage>
</organism>
<reference evidence="3" key="1">
    <citation type="submission" date="2016-06" db="UniProtKB">
        <authorList>
            <consortium name="WormBaseParasite"/>
        </authorList>
    </citation>
    <scope>IDENTIFICATION</scope>
</reference>
<dbReference type="AlphaFoldDB" id="A0A183U710"/>
<accession>A0A183U710</accession>
<dbReference type="WBParaSite" id="TCNE_0000428001-mRNA-1">
    <property type="protein sequence ID" value="TCNE_0000428001-mRNA-1"/>
    <property type="gene ID" value="TCNE_0000428001"/>
</dbReference>
<evidence type="ECO:0000313" key="1">
    <source>
        <dbReference type="EMBL" id="VDM29996.1"/>
    </source>
</evidence>
<protein>
    <submittedName>
        <fullName evidence="3">MOSC domain-containing protein</fullName>
    </submittedName>
</protein>
<sequence>MHRREDEGRAGEPLIRMRIVNVEEAAATDIANVHPGRLNPAAPGKVMAVFDAQDDGAPPDPHLRG</sequence>
<dbReference type="Proteomes" id="UP000050794">
    <property type="component" value="Unassembled WGS sequence"/>
</dbReference>
<keyword evidence="2" id="KW-1185">Reference proteome</keyword>
<evidence type="ECO:0000313" key="2">
    <source>
        <dbReference type="Proteomes" id="UP000050794"/>
    </source>
</evidence>
<name>A0A183U710_TOXCA</name>
<gene>
    <name evidence="1" type="ORF">TCNE_LOCUS4279</name>
</gene>
<evidence type="ECO:0000313" key="3">
    <source>
        <dbReference type="WBParaSite" id="TCNE_0000428001-mRNA-1"/>
    </source>
</evidence>